<dbReference type="PANTHER" id="PTHR12231:SF253">
    <property type="entry name" value="DPR-INTERACTING PROTEIN ETA, ISOFORM B-RELATED"/>
    <property type="match status" value="1"/>
</dbReference>
<keyword evidence="1" id="KW-0732">Signal</keyword>
<keyword evidence="3" id="KW-1015">Disulfide bond</keyword>
<feature type="domain" description="Ig-like" evidence="5">
    <location>
        <begin position="7"/>
        <end position="88"/>
    </location>
</feature>
<evidence type="ECO:0000313" key="7">
    <source>
        <dbReference type="Proteomes" id="UP001208570"/>
    </source>
</evidence>
<dbReference type="SMART" id="SM00408">
    <property type="entry name" value="IGc2"/>
    <property type="match status" value="1"/>
</dbReference>
<evidence type="ECO:0000313" key="6">
    <source>
        <dbReference type="EMBL" id="KAK2164543.1"/>
    </source>
</evidence>
<sequence length="108" mass="12705">MFLFPAPYFIDPPYNATVLVDQEFILPCRVAGSPKPTIKWWNAYEEMRRHGSNYRIQKSGNLKFMRILPQHRGYYRCLGSNVNGKVISNYAYLQVDGMRHSVIFNLRM</sequence>
<dbReference type="Proteomes" id="UP001208570">
    <property type="component" value="Unassembled WGS sequence"/>
</dbReference>
<dbReference type="PANTHER" id="PTHR12231">
    <property type="entry name" value="CTX-RELATED TYPE I TRANSMEMBRANE PROTEIN"/>
    <property type="match status" value="1"/>
</dbReference>
<gene>
    <name evidence="6" type="ORF">LSH36_62g04040</name>
</gene>
<keyword evidence="4" id="KW-0393">Immunoglobulin domain</keyword>
<evidence type="ECO:0000256" key="3">
    <source>
        <dbReference type="ARBA" id="ARBA00023157"/>
    </source>
</evidence>
<proteinExistence type="predicted"/>
<dbReference type="InterPro" id="IPR036179">
    <property type="entry name" value="Ig-like_dom_sf"/>
</dbReference>
<dbReference type="SUPFAM" id="SSF48726">
    <property type="entry name" value="Immunoglobulin"/>
    <property type="match status" value="1"/>
</dbReference>
<name>A0AAD9NDG0_9ANNE</name>
<protein>
    <recommendedName>
        <fullName evidence="5">Ig-like domain-containing protein</fullName>
    </recommendedName>
</protein>
<dbReference type="Gene3D" id="2.60.40.10">
    <property type="entry name" value="Immunoglobulins"/>
    <property type="match status" value="1"/>
</dbReference>
<organism evidence="6 7">
    <name type="scientific">Paralvinella palmiformis</name>
    <dbReference type="NCBI Taxonomy" id="53620"/>
    <lineage>
        <taxon>Eukaryota</taxon>
        <taxon>Metazoa</taxon>
        <taxon>Spiralia</taxon>
        <taxon>Lophotrochozoa</taxon>
        <taxon>Annelida</taxon>
        <taxon>Polychaeta</taxon>
        <taxon>Sedentaria</taxon>
        <taxon>Canalipalpata</taxon>
        <taxon>Terebellida</taxon>
        <taxon>Terebelliformia</taxon>
        <taxon>Alvinellidae</taxon>
        <taxon>Paralvinella</taxon>
    </lineage>
</organism>
<reference evidence="6" key="1">
    <citation type="journal article" date="2023" name="Mol. Biol. Evol.">
        <title>Third-Generation Sequencing Reveals the Adaptive Role of the Epigenome in Three Deep-Sea Polychaetes.</title>
        <authorList>
            <person name="Perez M."/>
            <person name="Aroh O."/>
            <person name="Sun Y."/>
            <person name="Lan Y."/>
            <person name="Juniper S.K."/>
            <person name="Young C.R."/>
            <person name="Angers B."/>
            <person name="Qian P.Y."/>
        </authorList>
    </citation>
    <scope>NUCLEOTIDE SEQUENCE</scope>
    <source>
        <strain evidence="6">P08H-3</strain>
    </source>
</reference>
<accession>A0AAD9NDG0</accession>
<dbReference type="InterPro" id="IPR003598">
    <property type="entry name" value="Ig_sub2"/>
</dbReference>
<dbReference type="Pfam" id="PF07679">
    <property type="entry name" value="I-set"/>
    <property type="match status" value="1"/>
</dbReference>
<dbReference type="InterPro" id="IPR007110">
    <property type="entry name" value="Ig-like_dom"/>
</dbReference>
<keyword evidence="7" id="KW-1185">Reference proteome</keyword>
<evidence type="ECO:0000256" key="1">
    <source>
        <dbReference type="ARBA" id="ARBA00022729"/>
    </source>
</evidence>
<dbReference type="EMBL" id="JAODUP010000062">
    <property type="protein sequence ID" value="KAK2164543.1"/>
    <property type="molecule type" value="Genomic_DNA"/>
</dbReference>
<dbReference type="PROSITE" id="PS50835">
    <property type="entry name" value="IG_LIKE"/>
    <property type="match status" value="1"/>
</dbReference>
<dbReference type="SMART" id="SM00409">
    <property type="entry name" value="IG"/>
    <property type="match status" value="1"/>
</dbReference>
<dbReference type="InterPro" id="IPR051170">
    <property type="entry name" value="Neural/epithelial_adhesion"/>
</dbReference>
<comment type="caution">
    <text evidence="6">The sequence shown here is derived from an EMBL/GenBank/DDBJ whole genome shotgun (WGS) entry which is preliminary data.</text>
</comment>
<evidence type="ECO:0000256" key="2">
    <source>
        <dbReference type="ARBA" id="ARBA00022737"/>
    </source>
</evidence>
<dbReference type="InterPro" id="IPR013098">
    <property type="entry name" value="Ig_I-set"/>
</dbReference>
<dbReference type="InterPro" id="IPR003599">
    <property type="entry name" value="Ig_sub"/>
</dbReference>
<keyword evidence="2" id="KW-0677">Repeat</keyword>
<dbReference type="AlphaFoldDB" id="A0AAD9NDG0"/>
<evidence type="ECO:0000259" key="5">
    <source>
        <dbReference type="PROSITE" id="PS50835"/>
    </source>
</evidence>
<dbReference type="InterPro" id="IPR013783">
    <property type="entry name" value="Ig-like_fold"/>
</dbReference>
<evidence type="ECO:0000256" key="4">
    <source>
        <dbReference type="ARBA" id="ARBA00023319"/>
    </source>
</evidence>